<proteinExistence type="predicted"/>
<sequence>MEKTTAGSDDDPIITTLDRNCATFVRDILFPLRRDWGSGHNHRQHSTIHPALYALDRLRTDLIEKRNTTMSYSGIFPRGVLLVPNKTSSATTNGSSTVDNNNHNNNHGSMEWNGQPNIVESTVEVIPNVLSVKCVRCDAYSPNNNTSRKYTPSSANNSKAFMRQIRMTPESTGGGGGVQHELVVCSDRILQNDYYRQFGGGSGNDESSLLKEQPQQRREDMPIQSTRAIEETLIREITKLKVSECMLLRNQKETRMGSALKPSSLFLFSMLPTGIQHNFVHRCIQSVAIKYTTDAVNVFNNSEQQQKSNLNDSYANVVPKECIERAWKNINNNPSQQ</sequence>
<evidence type="ECO:0000313" key="2">
    <source>
        <dbReference type="EMBL" id="OEU14557.1"/>
    </source>
</evidence>
<dbReference type="AlphaFoldDB" id="A0A1E7F8R6"/>
<keyword evidence="3" id="KW-1185">Reference proteome</keyword>
<dbReference type="Proteomes" id="UP000095751">
    <property type="component" value="Unassembled WGS sequence"/>
</dbReference>
<dbReference type="InParanoid" id="A0A1E7F8R6"/>
<protein>
    <submittedName>
        <fullName evidence="2">Uncharacterized protein</fullName>
    </submittedName>
</protein>
<organism evidence="2 3">
    <name type="scientific">Fragilariopsis cylindrus CCMP1102</name>
    <dbReference type="NCBI Taxonomy" id="635003"/>
    <lineage>
        <taxon>Eukaryota</taxon>
        <taxon>Sar</taxon>
        <taxon>Stramenopiles</taxon>
        <taxon>Ochrophyta</taxon>
        <taxon>Bacillariophyta</taxon>
        <taxon>Bacillariophyceae</taxon>
        <taxon>Bacillariophycidae</taxon>
        <taxon>Bacillariales</taxon>
        <taxon>Bacillariaceae</taxon>
        <taxon>Fragilariopsis</taxon>
    </lineage>
</organism>
<evidence type="ECO:0000256" key="1">
    <source>
        <dbReference type="SAM" id="MobiDB-lite"/>
    </source>
</evidence>
<name>A0A1E7F8R6_9STRA</name>
<accession>A0A1E7F8R6</accession>
<dbReference type="KEGG" id="fcy:FRACYDRAFT_241104"/>
<dbReference type="EMBL" id="KV784360">
    <property type="protein sequence ID" value="OEU14557.1"/>
    <property type="molecule type" value="Genomic_DNA"/>
</dbReference>
<feature type="region of interest" description="Disordered" evidence="1">
    <location>
        <begin position="196"/>
        <end position="222"/>
    </location>
</feature>
<reference evidence="2 3" key="1">
    <citation type="submission" date="2016-09" db="EMBL/GenBank/DDBJ databases">
        <title>Extensive genetic diversity and differential bi-allelic expression allows diatom success in the polar Southern Ocean.</title>
        <authorList>
            <consortium name="DOE Joint Genome Institute"/>
            <person name="Mock T."/>
            <person name="Otillar R.P."/>
            <person name="Strauss J."/>
            <person name="Dupont C."/>
            <person name="Frickenhaus S."/>
            <person name="Maumus F."/>
            <person name="Mcmullan M."/>
            <person name="Sanges R."/>
            <person name="Schmutz J."/>
            <person name="Toseland A."/>
            <person name="Valas R."/>
            <person name="Veluchamy A."/>
            <person name="Ward B.J."/>
            <person name="Allen A."/>
            <person name="Barry K."/>
            <person name="Falciatore A."/>
            <person name="Ferrante M."/>
            <person name="Fortunato A.E."/>
            <person name="Gloeckner G."/>
            <person name="Gruber A."/>
            <person name="Hipkin R."/>
            <person name="Janech M."/>
            <person name="Kroth P."/>
            <person name="Leese F."/>
            <person name="Lindquist E."/>
            <person name="Lyon B.R."/>
            <person name="Martin J."/>
            <person name="Mayer C."/>
            <person name="Parker M."/>
            <person name="Quesneville H."/>
            <person name="Raymond J."/>
            <person name="Uhlig C."/>
            <person name="Valentin K.U."/>
            <person name="Worden A.Z."/>
            <person name="Armbrust E.V."/>
            <person name="Bowler C."/>
            <person name="Green B."/>
            <person name="Moulton V."/>
            <person name="Van Oosterhout C."/>
            <person name="Grigoriev I."/>
        </authorList>
    </citation>
    <scope>NUCLEOTIDE SEQUENCE [LARGE SCALE GENOMIC DNA]</scope>
    <source>
        <strain evidence="2 3">CCMP1102</strain>
    </source>
</reference>
<evidence type="ECO:0000313" key="3">
    <source>
        <dbReference type="Proteomes" id="UP000095751"/>
    </source>
</evidence>
<gene>
    <name evidence="2" type="ORF">FRACYDRAFT_241104</name>
</gene>